<dbReference type="AlphaFoldDB" id="A0A183FSS7"/>
<gene>
    <name evidence="3" type="ORF">HPBE_LOCUS11039</name>
</gene>
<feature type="chain" id="PRO_5044551647" evidence="2">
    <location>
        <begin position="17"/>
        <end position="128"/>
    </location>
</feature>
<evidence type="ECO:0000256" key="1">
    <source>
        <dbReference type="SAM" id="MobiDB-lite"/>
    </source>
</evidence>
<dbReference type="Proteomes" id="UP000050761">
    <property type="component" value="Unassembled WGS sequence"/>
</dbReference>
<dbReference type="WBParaSite" id="HPBE_0001103801-mRNA-1">
    <property type="protein sequence ID" value="HPBE_0001103801-mRNA-1"/>
    <property type="gene ID" value="HPBE_0001103801"/>
</dbReference>
<dbReference type="EMBL" id="UZAH01026964">
    <property type="protein sequence ID" value="VDO87224.1"/>
    <property type="molecule type" value="Genomic_DNA"/>
</dbReference>
<sequence length="128" mass="14251">MVPFVFFLLTLRLVAGAPTAIESSGVAVVADRPVQPEDVILTNDTEDVVANETDTDTSTDASLGGLRGSIQKEIVLIRASFEKLRQDVDEWMVRRFRRTRLSRLTSCNLNGDKKPMLPKQDESDDDDL</sequence>
<accession>A0A3P7ZT19</accession>
<keyword evidence="2" id="KW-0732">Signal</keyword>
<proteinExistence type="predicted"/>
<reference evidence="5" key="2">
    <citation type="submission" date="2019-09" db="UniProtKB">
        <authorList>
            <consortium name="WormBaseParasite"/>
        </authorList>
    </citation>
    <scope>IDENTIFICATION</scope>
</reference>
<reference evidence="3 4" key="1">
    <citation type="submission" date="2018-11" db="EMBL/GenBank/DDBJ databases">
        <authorList>
            <consortium name="Pathogen Informatics"/>
        </authorList>
    </citation>
    <scope>NUCLEOTIDE SEQUENCE [LARGE SCALE GENOMIC DNA]</scope>
</reference>
<protein>
    <submittedName>
        <fullName evidence="5">RxLR effector candidate protein</fullName>
    </submittedName>
</protein>
<evidence type="ECO:0000313" key="3">
    <source>
        <dbReference type="EMBL" id="VDO87224.1"/>
    </source>
</evidence>
<evidence type="ECO:0000256" key="2">
    <source>
        <dbReference type="SAM" id="SignalP"/>
    </source>
</evidence>
<dbReference type="OrthoDB" id="5867915at2759"/>
<evidence type="ECO:0000313" key="4">
    <source>
        <dbReference type="Proteomes" id="UP000050761"/>
    </source>
</evidence>
<organism evidence="4 5">
    <name type="scientific">Heligmosomoides polygyrus</name>
    <name type="common">Parasitic roundworm</name>
    <dbReference type="NCBI Taxonomy" id="6339"/>
    <lineage>
        <taxon>Eukaryota</taxon>
        <taxon>Metazoa</taxon>
        <taxon>Ecdysozoa</taxon>
        <taxon>Nematoda</taxon>
        <taxon>Chromadorea</taxon>
        <taxon>Rhabditida</taxon>
        <taxon>Rhabditina</taxon>
        <taxon>Rhabditomorpha</taxon>
        <taxon>Strongyloidea</taxon>
        <taxon>Heligmosomidae</taxon>
        <taxon>Heligmosomoides</taxon>
    </lineage>
</organism>
<feature type="signal peptide" evidence="2">
    <location>
        <begin position="1"/>
        <end position="16"/>
    </location>
</feature>
<accession>A0A183FSS7</accession>
<feature type="region of interest" description="Disordered" evidence="1">
    <location>
        <begin position="106"/>
        <end position="128"/>
    </location>
</feature>
<keyword evidence="4" id="KW-1185">Reference proteome</keyword>
<feature type="compositionally biased region" description="Basic and acidic residues" evidence="1">
    <location>
        <begin position="111"/>
        <end position="121"/>
    </location>
</feature>
<evidence type="ECO:0000313" key="5">
    <source>
        <dbReference type="WBParaSite" id="HPBE_0001103801-mRNA-1"/>
    </source>
</evidence>
<name>A0A183FSS7_HELPZ</name>